<protein>
    <submittedName>
        <fullName evidence="1">Uncharacterized protein AlNc14C104G6139</fullName>
    </submittedName>
</protein>
<dbReference type="AlphaFoldDB" id="F0WHT2"/>
<gene>
    <name evidence="1" type="primary">AlNc14C104G6139</name>
    <name evidence="1" type="ORF">ALNC14_069500</name>
</gene>
<evidence type="ECO:0000313" key="1">
    <source>
        <dbReference type="EMBL" id="CCA20807.1"/>
    </source>
</evidence>
<sequence length="345" mass="38588">MSKCLTKKVPVVGNARPRNSIRIRPTHSIGIYSRCVLMKVSTNARSAAGRNCVTVTRLHWKSHSKDRQVDGEEILGSVKLFCESAAKYSDGIILVIQAFLSDSKVPNGTHGVFEKSVQHLLEKIQREIADMSTVVTIKLIQLAHWGEFVPALNAALTAACDYFPSAQVIVYQSLELCSDTPAVACLFDNFVLEEDLVIGCALPGHTYTRSDVGVLVPLDGCTSPWNTFAMWNLTLLAKIGFPLICEGVKCDRSTAGIEEVATITLFQKLYPLQSNAKLIQLPDAAFTWNVDQWTDESRQKWHDEKMRRKIWRAERQLEHFALDTKGAVLHLPPLLNMEELNAHRM</sequence>
<organism evidence="1">
    <name type="scientific">Albugo laibachii Nc14</name>
    <dbReference type="NCBI Taxonomy" id="890382"/>
    <lineage>
        <taxon>Eukaryota</taxon>
        <taxon>Sar</taxon>
        <taxon>Stramenopiles</taxon>
        <taxon>Oomycota</taxon>
        <taxon>Peronosporomycetes</taxon>
        <taxon>Albuginales</taxon>
        <taxon>Albuginaceae</taxon>
        <taxon>Albugo</taxon>
    </lineage>
</organism>
<dbReference type="HOGENOM" id="CLU_080299_0_0_1"/>
<reference evidence="1" key="1">
    <citation type="journal article" date="2011" name="PLoS Biol.">
        <title>Gene gain and loss during evolution of obligate parasitism in the white rust pathogen of Arabidopsis thaliana.</title>
        <authorList>
            <person name="Kemen E."/>
            <person name="Gardiner A."/>
            <person name="Schultz-Larsen T."/>
            <person name="Kemen A.C."/>
            <person name="Balmuth A.L."/>
            <person name="Robert-Seilaniantz A."/>
            <person name="Bailey K."/>
            <person name="Holub E."/>
            <person name="Studholme D.J."/>
            <person name="Maclean D."/>
            <person name="Jones J.D."/>
        </authorList>
    </citation>
    <scope>NUCLEOTIDE SEQUENCE</scope>
</reference>
<dbReference type="EMBL" id="FR824149">
    <property type="protein sequence ID" value="CCA20807.1"/>
    <property type="molecule type" value="Genomic_DNA"/>
</dbReference>
<accession>F0WHT2</accession>
<reference evidence="1" key="2">
    <citation type="submission" date="2011-02" db="EMBL/GenBank/DDBJ databases">
        <authorList>
            <person name="MacLean D."/>
        </authorList>
    </citation>
    <scope>NUCLEOTIDE SEQUENCE</scope>
</reference>
<proteinExistence type="predicted"/>
<name>F0WHT2_9STRA</name>